<proteinExistence type="predicted"/>
<evidence type="ECO:0000256" key="2">
    <source>
        <dbReference type="SAM" id="SignalP"/>
    </source>
</evidence>
<feature type="signal peptide" evidence="2">
    <location>
        <begin position="1"/>
        <end position="25"/>
    </location>
</feature>
<dbReference type="InterPro" id="IPR011990">
    <property type="entry name" value="TPR-like_helical_dom_sf"/>
</dbReference>
<feature type="repeat" description="TPR" evidence="1">
    <location>
        <begin position="635"/>
        <end position="668"/>
    </location>
</feature>
<dbReference type="InterPro" id="IPR019734">
    <property type="entry name" value="TPR_rpt"/>
</dbReference>
<dbReference type="PROSITE" id="PS50005">
    <property type="entry name" value="TPR"/>
    <property type="match status" value="1"/>
</dbReference>
<feature type="chain" id="PRO_5044202966" evidence="2">
    <location>
        <begin position="26"/>
        <end position="954"/>
    </location>
</feature>
<dbReference type="RefSeq" id="WP_369058926.1">
    <property type="nucleotide sequence ID" value="NZ_CP158375.1"/>
</dbReference>
<evidence type="ECO:0000313" key="3">
    <source>
        <dbReference type="EMBL" id="XDO96071.1"/>
    </source>
</evidence>
<dbReference type="AlphaFoldDB" id="A0AB39KRE3"/>
<keyword evidence="1" id="KW-0802">TPR repeat</keyword>
<organism evidence="3">
    <name type="scientific">Caulobacter sp. 73W</name>
    <dbReference type="NCBI Taxonomy" id="3161137"/>
    <lineage>
        <taxon>Bacteria</taxon>
        <taxon>Pseudomonadati</taxon>
        <taxon>Pseudomonadota</taxon>
        <taxon>Alphaproteobacteria</taxon>
        <taxon>Caulobacterales</taxon>
        <taxon>Caulobacteraceae</taxon>
        <taxon>Caulobacter</taxon>
    </lineage>
</organism>
<accession>A0AB39KRE3</accession>
<name>A0AB39KRE3_9CAUL</name>
<dbReference type="Gene3D" id="1.25.40.10">
    <property type="entry name" value="Tetratricopeptide repeat domain"/>
    <property type="match status" value="1"/>
</dbReference>
<reference evidence="3" key="1">
    <citation type="submission" date="2024-06" db="EMBL/GenBank/DDBJ databases">
        <title>Caulobacter inopinatus, sp. nov.</title>
        <authorList>
            <person name="Donachie S.P."/>
        </authorList>
    </citation>
    <scope>NUCLEOTIDE SEQUENCE</scope>
    <source>
        <strain evidence="3">73W</strain>
    </source>
</reference>
<evidence type="ECO:0000256" key="1">
    <source>
        <dbReference type="PROSITE-ProRule" id="PRU00339"/>
    </source>
</evidence>
<gene>
    <name evidence="3" type="ORF">ABOZ73_14905</name>
</gene>
<sequence length="954" mass="101861">MSLRMVLRGGVAAVCIAATVVPAGAAAPAKTDARGPLDVRVAQAKDFTRLEFHWNGRASVSTKREGQVLTLRFSRGAKPDIASLKAFPPKWLKKVESRDVGGRLEIALTLADDAEAKVGQSDGQTFVNLFAAPPKVAEAARPVETPKVNPVPAGGVVRVRSEVAGLQTRLVVDWNAPTPAAVFRRGEAIWVVFDAPARLDVSGAARSTAQYARLETLQGEGFAALRIIAPETVTAQASGEGPRWNIALGPRRPGAGGVSVERDLEAAPAGLKAELSGASRAIWIDDPAVGDRLAVIPAMAPAKGVAARREFVQLAVLPSSQGLAVEPYAGDLNFSVEGDLVRIGRPKGLALSPSTAQPRAEASLDAPQPAGMPALIDETWARSEKGKFLVRYNALQDAAAEEVALGRAPGKDAPVAARMALARFLVGNELGYEAIGVLNAAARSRQSLMGDAEFRGLRGMARIMVGRYAEGEADLSAPVLLGEASSALWRGYAATKAGDWATARKMFEQGTPAFEHFSPIWKARFATADAEAALEQGDLVSAKEGVAAALANEIPAEEQLKVRLVQARLFEASGDRRRALNVFKAVATAPLDGLAAPATLNATRIAYEDGKLPADKAAAVYDQLRFRWRGDATELKTIRTLGALYLGQGRYRDALEALRSAGQKLPDHPEARALHSDLSGAFRALFLDGMADGLQPVQALALFYDFKDLTPIGADGDLMVRNLVRRLVDVDLLDQAGDLLKYQVDNRLDGVAKSQIATDLAVIYLMNRKPEDALRTINELRTTVLPAALNADRRLITARAMVMLGRTDAGLEIIENDRSREASDIRAEAAWKQRDWPAAGQMLETSLGERWKTEAALAADDEGKLLRAAVAYSLAGDETALDRLRGRYSPLLEQARNPDALRVALAGPESDVASASDFSRIAADSDAFSGWVTKMKERFRAKPAAPKAPAAKKA</sequence>
<protein>
    <submittedName>
        <fullName evidence="3">Endoglucanase</fullName>
    </submittedName>
</protein>
<keyword evidence="2" id="KW-0732">Signal</keyword>
<dbReference type="EMBL" id="CP158375">
    <property type="protein sequence ID" value="XDO96071.1"/>
    <property type="molecule type" value="Genomic_DNA"/>
</dbReference>
<dbReference type="SUPFAM" id="SSF48452">
    <property type="entry name" value="TPR-like"/>
    <property type="match status" value="1"/>
</dbReference>